<feature type="transmembrane region" description="Helical" evidence="1">
    <location>
        <begin position="92"/>
        <end position="116"/>
    </location>
</feature>
<name>A0A9P5NHY3_GYMJU</name>
<evidence type="ECO:0000313" key="3">
    <source>
        <dbReference type="EMBL" id="KAF8887642.1"/>
    </source>
</evidence>
<dbReference type="InterPro" id="IPR045340">
    <property type="entry name" value="DUF6533"/>
</dbReference>
<keyword evidence="1" id="KW-0472">Membrane</keyword>
<dbReference type="Proteomes" id="UP000724874">
    <property type="component" value="Unassembled WGS sequence"/>
</dbReference>
<comment type="caution">
    <text evidence="3">The sequence shown here is derived from an EMBL/GenBank/DDBJ whole genome shotgun (WGS) entry which is preliminary data.</text>
</comment>
<proteinExistence type="predicted"/>
<keyword evidence="1" id="KW-0812">Transmembrane</keyword>
<protein>
    <recommendedName>
        <fullName evidence="2">DUF6533 domain-containing protein</fullName>
    </recommendedName>
</protein>
<reference evidence="3" key="1">
    <citation type="submission" date="2020-11" db="EMBL/GenBank/DDBJ databases">
        <authorList>
            <consortium name="DOE Joint Genome Institute"/>
            <person name="Ahrendt S."/>
            <person name="Riley R."/>
            <person name="Andreopoulos W."/>
            <person name="LaButti K."/>
            <person name="Pangilinan J."/>
            <person name="Ruiz-duenas F.J."/>
            <person name="Barrasa J.M."/>
            <person name="Sanchez-Garcia M."/>
            <person name="Camarero S."/>
            <person name="Miyauchi S."/>
            <person name="Serrano A."/>
            <person name="Linde D."/>
            <person name="Babiker R."/>
            <person name="Drula E."/>
            <person name="Ayuso-Fernandez I."/>
            <person name="Pacheco R."/>
            <person name="Padilla G."/>
            <person name="Ferreira P."/>
            <person name="Barriuso J."/>
            <person name="Kellner H."/>
            <person name="Castanera R."/>
            <person name="Alfaro M."/>
            <person name="Ramirez L."/>
            <person name="Pisabarro A.G."/>
            <person name="Kuo A."/>
            <person name="Tritt A."/>
            <person name="Lipzen A."/>
            <person name="He G."/>
            <person name="Yan M."/>
            <person name="Ng V."/>
            <person name="Cullen D."/>
            <person name="Martin F."/>
            <person name="Rosso M.-N."/>
            <person name="Henrissat B."/>
            <person name="Hibbett D."/>
            <person name="Martinez A.T."/>
            <person name="Grigoriev I.V."/>
        </authorList>
    </citation>
    <scope>NUCLEOTIDE SEQUENCE</scope>
    <source>
        <strain evidence="3">AH 44721</strain>
    </source>
</reference>
<feature type="transmembrane region" description="Helical" evidence="1">
    <location>
        <begin position="53"/>
        <end position="72"/>
    </location>
</feature>
<dbReference type="OrthoDB" id="3242409at2759"/>
<evidence type="ECO:0000256" key="1">
    <source>
        <dbReference type="SAM" id="Phobius"/>
    </source>
</evidence>
<feature type="transmembrane region" description="Helical" evidence="1">
    <location>
        <begin position="16"/>
        <end position="33"/>
    </location>
</feature>
<gene>
    <name evidence="3" type="ORF">CPB84DRAFT_1491767</name>
</gene>
<dbReference type="AlphaFoldDB" id="A0A9P5NHY3"/>
<feature type="domain" description="DUF6533" evidence="2">
    <location>
        <begin position="20"/>
        <end position="64"/>
    </location>
</feature>
<dbReference type="EMBL" id="JADNYJ010000089">
    <property type="protein sequence ID" value="KAF8887642.1"/>
    <property type="molecule type" value="Genomic_DNA"/>
</dbReference>
<evidence type="ECO:0000313" key="4">
    <source>
        <dbReference type="Proteomes" id="UP000724874"/>
    </source>
</evidence>
<sequence length="146" mass="17376">MLHSLHQQKLLQNLRFRQSSTVASIVVLLYEYIITFRKELRYIWRRPFKLNKAIYLFARYFGIIVQSINTYLALGPHAGLSIDERACKRWQLFQASSAYVLSGTLHFILMLMVYALHLKDWKIGIFLAFLYLPKSRCRFLSHLKLY</sequence>
<accession>A0A9P5NHY3</accession>
<evidence type="ECO:0000259" key="2">
    <source>
        <dbReference type="Pfam" id="PF20151"/>
    </source>
</evidence>
<keyword evidence="4" id="KW-1185">Reference proteome</keyword>
<organism evidence="3 4">
    <name type="scientific">Gymnopilus junonius</name>
    <name type="common">Spectacular rustgill mushroom</name>
    <name type="synonym">Gymnopilus spectabilis subsp. junonius</name>
    <dbReference type="NCBI Taxonomy" id="109634"/>
    <lineage>
        <taxon>Eukaryota</taxon>
        <taxon>Fungi</taxon>
        <taxon>Dikarya</taxon>
        <taxon>Basidiomycota</taxon>
        <taxon>Agaricomycotina</taxon>
        <taxon>Agaricomycetes</taxon>
        <taxon>Agaricomycetidae</taxon>
        <taxon>Agaricales</taxon>
        <taxon>Agaricineae</taxon>
        <taxon>Hymenogastraceae</taxon>
        <taxon>Gymnopilus</taxon>
    </lineage>
</organism>
<dbReference type="Pfam" id="PF20151">
    <property type="entry name" value="DUF6533"/>
    <property type="match status" value="1"/>
</dbReference>
<keyword evidence="1" id="KW-1133">Transmembrane helix</keyword>